<dbReference type="Gene3D" id="1.10.530.10">
    <property type="match status" value="1"/>
</dbReference>
<dbReference type="SUPFAM" id="SSF54106">
    <property type="entry name" value="LysM domain"/>
    <property type="match status" value="1"/>
</dbReference>
<dbReference type="Proteomes" id="UP001059824">
    <property type="component" value="Chromosome"/>
</dbReference>
<evidence type="ECO:0000256" key="2">
    <source>
        <dbReference type="SAM" id="SignalP"/>
    </source>
</evidence>
<evidence type="ECO:0000313" key="5">
    <source>
        <dbReference type="Proteomes" id="UP001059824"/>
    </source>
</evidence>
<sequence>MRYNVKLTALAVAGVITLFVGGSAHAAPGDTVTINPGDTLSSIAAANGTDYVRVFNANPQIANPDVINAGAQVRIPTADEQLPDRLGALQAAPAVAVSYQAAPQAATYNAQLKATAASTASGGVWDTIAQCESGGNWGTNTGNGYSGGLQFSPGTWAKYGDGSASAAGASKEAQIAAAEKVLAAQGWGAWPSCSAKAGLR</sequence>
<evidence type="ECO:0000259" key="3">
    <source>
        <dbReference type="PROSITE" id="PS51782"/>
    </source>
</evidence>
<dbReference type="InterPro" id="IPR018392">
    <property type="entry name" value="LysM"/>
</dbReference>
<dbReference type="Pfam" id="PF01476">
    <property type="entry name" value="LysM"/>
    <property type="match status" value="1"/>
</dbReference>
<dbReference type="EMBL" id="CP045921">
    <property type="protein sequence ID" value="QHN42777.1"/>
    <property type="molecule type" value="Genomic_DNA"/>
</dbReference>
<dbReference type="InterPro" id="IPR036779">
    <property type="entry name" value="LysM_dom_sf"/>
</dbReference>
<dbReference type="GO" id="GO:0016787">
    <property type="term" value="F:hydrolase activity"/>
    <property type="evidence" value="ECO:0007669"/>
    <property type="project" value="UniProtKB-KW"/>
</dbReference>
<accession>A0A857MTN1</accession>
<dbReference type="SUPFAM" id="SSF53955">
    <property type="entry name" value="Lysozyme-like"/>
    <property type="match status" value="1"/>
</dbReference>
<dbReference type="AlphaFoldDB" id="A0A857MTN1"/>
<name>A0A857MTN1_9BACT</name>
<dbReference type="InterPro" id="IPR023346">
    <property type="entry name" value="Lysozyme-like_dom_sf"/>
</dbReference>
<dbReference type="Gene3D" id="3.10.350.10">
    <property type="entry name" value="LysM domain"/>
    <property type="match status" value="1"/>
</dbReference>
<gene>
    <name evidence="4" type="ORF">GII36_02835</name>
</gene>
<keyword evidence="1" id="KW-0378">Hydrolase</keyword>
<feature type="signal peptide" evidence="2">
    <location>
        <begin position="1"/>
        <end position="26"/>
    </location>
</feature>
<protein>
    <submittedName>
        <fullName evidence="4">LysM peptidoglycan-binding domain-containing protein</fullName>
    </submittedName>
</protein>
<feature type="domain" description="LysM" evidence="3">
    <location>
        <begin position="30"/>
        <end position="75"/>
    </location>
</feature>
<dbReference type="CDD" id="cd00118">
    <property type="entry name" value="LysM"/>
    <property type="match status" value="1"/>
</dbReference>
<organism evidence="4 5">
    <name type="scientific">Candidatus Mycosynbacter amalyticus</name>
    <dbReference type="NCBI Taxonomy" id="2665156"/>
    <lineage>
        <taxon>Bacteria</taxon>
        <taxon>Candidatus Saccharimonadota</taxon>
        <taxon>Candidatus Saccharimonadota incertae sedis</taxon>
        <taxon>Candidatus Mycosynbacter</taxon>
    </lineage>
</organism>
<evidence type="ECO:0000313" key="4">
    <source>
        <dbReference type="EMBL" id="QHN42777.1"/>
    </source>
</evidence>
<dbReference type="RefSeq" id="WP_313900711.1">
    <property type="nucleotide sequence ID" value="NZ_CP045921.1"/>
</dbReference>
<feature type="chain" id="PRO_5032529570" evidence="2">
    <location>
        <begin position="27"/>
        <end position="200"/>
    </location>
</feature>
<dbReference type="PROSITE" id="PS51782">
    <property type="entry name" value="LYSM"/>
    <property type="match status" value="1"/>
</dbReference>
<dbReference type="Pfam" id="PF06737">
    <property type="entry name" value="Transglycosylas"/>
    <property type="match status" value="1"/>
</dbReference>
<keyword evidence="2" id="KW-0732">Signal</keyword>
<keyword evidence="5" id="KW-1185">Reference proteome</keyword>
<dbReference type="CDD" id="cd13925">
    <property type="entry name" value="RPF"/>
    <property type="match status" value="1"/>
</dbReference>
<evidence type="ECO:0000256" key="1">
    <source>
        <dbReference type="ARBA" id="ARBA00022801"/>
    </source>
</evidence>
<dbReference type="SMART" id="SM00257">
    <property type="entry name" value="LysM"/>
    <property type="match status" value="1"/>
</dbReference>
<dbReference type="InterPro" id="IPR010618">
    <property type="entry name" value="RPF"/>
</dbReference>
<dbReference type="KEGG" id="mama:GII36_02835"/>
<reference evidence="4" key="1">
    <citation type="journal article" date="2021" name="Nat. Microbiol.">
        <title>Cocultivation of an ultrasmall environmental parasitic bacterium with lytic ability against bacteria associated with wastewater foams.</title>
        <authorList>
            <person name="Batinovic S."/>
            <person name="Rose J.J.A."/>
            <person name="Ratcliffe J."/>
            <person name="Seviour R.J."/>
            <person name="Petrovski S."/>
        </authorList>
    </citation>
    <scope>NUCLEOTIDE SEQUENCE</scope>
    <source>
        <strain evidence="4">JR1</strain>
    </source>
</reference>
<proteinExistence type="predicted"/>